<organism evidence="2 3">
    <name type="scientific">Myodes glareolus</name>
    <name type="common">Bank vole</name>
    <name type="synonym">Clethrionomys glareolus</name>
    <dbReference type="NCBI Taxonomy" id="447135"/>
    <lineage>
        <taxon>Eukaryota</taxon>
        <taxon>Metazoa</taxon>
        <taxon>Chordata</taxon>
        <taxon>Craniata</taxon>
        <taxon>Vertebrata</taxon>
        <taxon>Euteleostomi</taxon>
        <taxon>Mammalia</taxon>
        <taxon>Eutheria</taxon>
        <taxon>Euarchontoglires</taxon>
        <taxon>Glires</taxon>
        <taxon>Rodentia</taxon>
        <taxon>Myomorpha</taxon>
        <taxon>Muroidea</taxon>
        <taxon>Cricetidae</taxon>
        <taxon>Arvicolinae</taxon>
        <taxon>Myodes</taxon>
    </lineage>
</organism>
<keyword evidence="3" id="KW-1185">Reference proteome</keyword>
<dbReference type="EMBL" id="JBBHLL010000890">
    <property type="protein sequence ID" value="KAK7797137.1"/>
    <property type="molecule type" value="Genomic_DNA"/>
</dbReference>
<reference evidence="2 3" key="1">
    <citation type="journal article" date="2023" name="bioRxiv">
        <title>Conserved and derived expression patterns and positive selection on dental genes reveal complex evolutionary context of ever-growing rodent molars.</title>
        <authorList>
            <person name="Calamari Z.T."/>
            <person name="Song A."/>
            <person name="Cohen E."/>
            <person name="Akter M."/>
            <person name="Roy R.D."/>
            <person name="Hallikas O."/>
            <person name="Christensen M.M."/>
            <person name="Li P."/>
            <person name="Marangoni P."/>
            <person name="Jernvall J."/>
            <person name="Klein O.D."/>
        </authorList>
    </citation>
    <scope>NUCLEOTIDE SEQUENCE [LARGE SCALE GENOMIC DNA]</scope>
    <source>
        <strain evidence="2">V071</strain>
    </source>
</reference>
<evidence type="ECO:0000313" key="2">
    <source>
        <dbReference type="EMBL" id="KAK7797137.1"/>
    </source>
</evidence>
<evidence type="ECO:0000256" key="1">
    <source>
        <dbReference type="SAM" id="MobiDB-lite"/>
    </source>
</evidence>
<accession>A0AAW0H3G0</accession>
<sequence length="121" mass="13423">MKKKAELSSMTQLWQAEGPRGAESSHPAEAAAGTFRARRMISGLKAAEKSSSPCLEWAAPQHRHRPSPLCTEVPRHFQSRANMITERRRLAEGSTPTQPQLEVKIGQREARVCHDAHPAGY</sequence>
<proteinExistence type="predicted"/>
<gene>
    <name evidence="2" type="ORF">U0070_024096</name>
</gene>
<feature type="region of interest" description="Disordered" evidence="1">
    <location>
        <begin position="46"/>
        <end position="70"/>
    </location>
</feature>
<dbReference type="Proteomes" id="UP001488838">
    <property type="component" value="Unassembled WGS sequence"/>
</dbReference>
<dbReference type="AlphaFoldDB" id="A0AAW0H3G0"/>
<feature type="region of interest" description="Disordered" evidence="1">
    <location>
        <begin position="1"/>
        <end position="34"/>
    </location>
</feature>
<comment type="caution">
    <text evidence="2">The sequence shown here is derived from an EMBL/GenBank/DDBJ whole genome shotgun (WGS) entry which is preliminary data.</text>
</comment>
<protein>
    <submittedName>
        <fullName evidence="2">Uncharacterized protein</fullName>
    </submittedName>
</protein>
<name>A0AAW0H3G0_MYOGA</name>
<evidence type="ECO:0000313" key="3">
    <source>
        <dbReference type="Proteomes" id="UP001488838"/>
    </source>
</evidence>